<evidence type="ECO:0000256" key="3">
    <source>
        <dbReference type="ARBA" id="ARBA00022989"/>
    </source>
</evidence>
<keyword evidence="4" id="KW-0472">Membrane</keyword>
<dbReference type="GeneID" id="108986862"/>
<proteinExistence type="predicted"/>
<dbReference type="KEGG" id="jre:108986862"/>
<dbReference type="OrthoDB" id="1865977at2759"/>
<name>A0A2I4E730_JUGRE</name>
<dbReference type="Proteomes" id="UP000235220">
    <property type="component" value="Chromosome 11"/>
</dbReference>
<gene>
    <name evidence="6" type="primary">LOC108986862</name>
</gene>
<evidence type="ECO:0000256" key="2">
    <source>
        <dbReference type="ARBA" id="ARBA00022692"/>
    </source>
</evidence>
<dbReference type="PANTHER" id="PTHR14110:SF5">
    <property type="entry name" value="OUTER ENVELOPE PORE PROTEIN 16-4, CHLOROPLASTIC"/>
    <property type="match status" value="1"/>
</dbReference>
<accession>A0A2I4E730</accession>
<dbReference type="GO" id="GO:0042721">
    <property type="term" value="C:TIM22 mitochondrial import inner membrane insertion complex"/>
    <property type="evidence" value="ECO:0000318"/>
    <property type="project" value="GO_Central"/>
</dbReference>
<organism evidence="5 6">
    <name type="scientific">Juglans regia</name>
    <name type="common">English walnut</name>
    <dbReference type="NCBI Taxonomy" id="51240"/>
    <lineage>
        <taxon>Eukaryota</taxon>
        <taxon>Viridiplantae</taxon>
        <taxon>Streptophyta</taxon>
        <taxon>Embryophyta</taxon>
        <taxon>Tracheophyta</taxon>
        <taxon>Spermatophyta</taxon>
        <taxon>Magnoliopsida</taxon>
        <taxon>eudicotyledons</taxon>
        <taxon>Gunneridae</taxon>
        <taxon>Pentapetalae</taxon>
        <taxon>rosids</taxon>
        <taxon>fabids</taxon>
        <taxon>Fagales</taxon>
        <taxon>Juglandaceae</taxon>
        <taxon>Juglans</taxon>
    </lineage>
</organism>
<dbReference type="GO" id="GO:0030943">
    <property type="term" value="F:mitochondrion targeting sequence binding"/>
    <property type="evidence" value="ECO:0000318"/>
    <property type="project" value="GO_Central"/>
</dbReference>
<evidence type="ECO:0000313" key="6">
    <source>
        <dbReference type="RefSeq" id="XP_018815189.1"/>
    </source>
</evidence>
<dbReference type="Pfam" id="PF02466">
    <property type="entry name" value="Tim17"/>
    <property type="match status" value="1"/>
</dbReference>
<evidence type="ECO:0000256" key="1">
    <source>
        <dbReference type="ARBA" id="ARBA00004141"/>
    </source>
</evidence>
<dbReference type="AlphaFoldDB" id="A0A2I4E730"/>
<dbReference type="InterPro" id="IPR039175">
    <property type="entry name" value="TIM22"/>
</dbReference>
<dbReference type="PANTHER" id="PTHR14110">
    <property type="entry name" value="MITOCHONDRIAL IMPORT INNER MEMBRANE TRANSLOCASE SUBUNIT TIM22"/>
    <property type="match status" value="1"/>
</dbReference>
<sequence>MEDELYGVVPCSSLAVDSILRVGTAGAIWGLCMGPYDARQKGLTGVARASFVAKSVGKFGFQCGLVAGIYTVTRCGIQRYRRRNDWVNGLVAGAVAGAAVAARTRSWTQVVGVAGMVSALSAAADYSRTS</sequence>
<dbReference type="GO" id="GO:0045039">
    <property type="term" value="P:protein insertion into mitochondrial inner membrane"/>
    <property type="evidence" value="ECO:0000318"/>
    <property type="project" value="GO_Central"/>
</dbReference>
<reference evidence="6" key="1">
    <citation type="submission" date="2025-08" db="UniProtKB">
        <authorList>
            <consortium name="RefSeq"/>
        </authorList>
    </citation>
    <scope>IDENTIFICATION</scope>
    <source>
        <tissue evidence="6">Leaves</tissue>
    </source>
</reference>
<dbReference type="RefSeq" id="XP_018815189.1">
    <property type="nucleotide sequence ID" value="XM_018959644.2"/>
</dbReference>
<dbReference type="Gramene" id="Jr11_14890_p1">
    <property type="protein sequence ID" value="cds.Jr11_14890_p1"/>
    <property type="gene ID" value="Jr11_14890"/>
</dbReference>
<evidence type="ECO:0000256" key="4">
    <source>
        <dbReference type="ARBA" id="ARBA00023136"/>
    </source>
</evidence>
<dbReference type="FunCoup" id="A0A2I4E730">
    <property type="interactions" value="198"/>
</dbReference>
<protein>
    <submittedName>
        <fullName evidence="6">Outer envelope pore protein 16-4, chloroplastic</fullName>
    </submittedName>
</protein>
<keyword evidence="5" id="KW-1185">Reference proteome</keyword>
<evidence type="ECO:0000313" key="5">
    <source>
        <dbReference type="Proteomes" id="UP000235220"/>
    </source>
</evidence>
<dbReference type="STRING" id="51240.A0A2I4E730"/>
<keyword evidence="2" id="KW-0812">Transmembrane</keyword>
<keyword evidence="3" id="KW-1133">Transmembrane helix</keyword>
<dbReference type="GO" id="GO:0008320">
    <property type="term" value="F:protein transmembrane transporter activity"/>
    <property type="evidence" value="ECO:0000318"/>
    <property type="project" value="GO_Central"/>
</dbReference>
<comment type="subcellular location">
    <subcellularLocation>
        <location evidence="1">Membrane</location>
        <topology evidence="1">Multi-pass membrane protein</topology>
    </subcellularLocation>
</comment>